<sequence length="205" mass="23377">MAIELACDRQLAIVRQQNSKDCAVSSLRFDPISAKVMENISVVGLRPAYGEYEQRMDTTDCHGITRGTMGHPCSHEFRIRGNQSLEIADFDTHWWLDSSPVFIHATDETSSFANILKRIQDNYESEISTYRRQRIHQHLLALPAELDIRDPVHMQGRGRPSGSTARLPSEFEHVIAQTEALEQPRRRNAAYVMGWGTMQGRVECH</sequence>
<dbReference type="HOGENOM" id="CLU_1339625_0_0_1"/>
<accession>F0WS90</accession>
<reference evidence="1" key="1">
    <citation type="journal article" date="2011" name="PLoS Biol.">
        <title>Gene gain and loss during evolution of obligate parasitism in the white rust pathogen of Arabidopsis thaliana.</title>
        <authorList>
            <person name="Kemen E."/>
            <person name="Gardiner A."/>
            <person name="Schultz-Larsen T."/>
            <person name="Kemen A.C."/>
            <person name="Balmuth A.L."/>
            <person name="Robert-Seilaniantz A."/>
            <person name="Bailey K."/>
            <person name="Holub E."/>
            <person name="Studholme D.J."/>
            <person name="Maclean D."/>
            <person name="Jones J.D."/>
        </authorList>
    </citation>
    <scope>NUCLEOTIDE SEQUENCE</scope>
</reference>
<dbReference type="AlphaFoldDB" id="F0WS90"/>
<protein>
    <submittedName>
        <fullName evidence="1">AlNc14C227G9229 protein</fullName>
    </submittedName>
</protein>
<gene>
    <name evidence="1" type="primary">AlNc14C227G9229</name>
    <name evidence="1" type="ORF">ALNC14_103530</name>
</gene>
<dbReference type="EMBL" id="FR824272">
    <property type="protein sequence ID" value="CCA24209.1"/>
    <property type="molecule type" value="Genomic_DNA"/>
</dbReference>
<name>F0WS90_9STRA</name>
<organism evidence="1">
    <name type="scientific">Albugo laibachii Nc14</name>
    <dbReference type="NCBI Taxonomy" id="890382"/>
    <lineage>
        <taxon>Eukaryota</taxon>
        <taxon>Sar</taxon>
        <taxon>Stramenopiles</taxon>
        <taxon>Oomycota</taxon>
        <taxon>Peronosporomycetes</taxon>
        <taxon>Albuginales</taxon>
        <taxon>Albuginaceae</taxon>
        <taxon>Albugo</taxon>
    </lineage>
</organism>
<reference evidence="1" key="2">
    <citation type="submission" date="2011-02" db="EMBL/GenBank/DDBJ databases">
        <authorList>
            <person name="MacLean D."/>
        </authorList>
    </citation>
    <scope>NUCLEOTIDE SEQUENCE</scope>
</reference>
<proteinExistence type="predicted"/>
<evidence type="ECO:0000313" key="1">
    <source>
        <dbReference type="EMBL" id="CCA24209.1"/>
    </source>
</evidence>